<dbReference type="InterPro" id="IPR034088">
    <property type="entry name" value="Pla_a_1-like"/>
</dbReference>
<dbReference type="Proteomes" id="UP000825729">
    <property type="component" value="Unassembled WGS sequence"/>
</dbReference>
<comment type="similarity">
    <text evidence="3">Belongs to the PMEI family.</text>
</comment>
<name>A0AAV7EKG9_ARIFI</name>
<protein>
    <recommendedName>
        <fullName evidence="5">Pectinesterase inhibitor domain-containing protein</fullName>
    </recommendedName>
</protein>
<proteinExistence type="inferred from homology"/>
<evidence type="ECO:0000313" key="6">
    <source>
        <dbReference type="EMBL" id="KAG9449263.1"/>
    </source>
</evidence>
<evidence type="ECO:0000256" key="3">
    <source>
        <dbReference type="ARBA" id="ARBA00038471"/>
    </source>
</evidence>
<feature type="signal peptide" evidence="4">
    <location>
        <begin position="1"/>
        <end position="30"/>
    </location>
</feature>
<dbReference type="GO" id="GO:0004857">
    <property type="term" value="F:enzyme inhibitor activity"/>
    <property type="evidence" value="ECO:0007669"/>
    <property type="project" value="InterPro"/>
</dbReference>
<dbReference type="Gene3D" id="1.20.140.40">
    <property type="entry name" value="Invertase/pectin methylesterase inhibitor family protein"/>
    <property type="match status" value="1"/>
</dbReference>
<dbReference type="EMBL" id="JAINDJ010000004">
    <property type="protein sequence ID" value="KAG9449263.1"/>
    <property type="molecule type" value="Genomic_DNA"/>
</dbReference>
<dbReference type="NCBIfam" id="TIGR01614">
    <property type="entry name" value="PME_inhib"/>
    <property type="match status" value="1"/>
</dbReference>
<evidence type="ECO:0000256" key="4">
    <source>
        <dbReference type="SAM" id="SignalP"/>
    </source>
</evidence>
<dbReference type="SMART" id="SM00856">
    <property type="entry name" value="PMEI"/>
    <property type="match status" value="1"/>
</dbReference>
<dbReference type="CDD" id="cd15795">
    <property type="entry name" value="PMEI-Pla_a_1_like"/>
    <property type="match status" value="1"/>
</dbReference>
<dbReference type="InterPro" id="IPR035513">
    <property type="entry name" value="Invertase/methylesterase_inhib"/>
</dbReference>
<dbReference type="InterPro" id="IPR006501">
    <property type="entry name" value="Pectinesterase_inhib_dom"/>
</dbReference>
<reference evidence="6 7" key="1">
    <citation type="submission" date="2021-07" db="EMBL/GenBank/DDBJ databases">
        <title>The Aristolochia fimbriata genome: insights into angiosperm evolution, floral development and chemical biosynthesis.</title>
        <authorList>
            <person name="Jiao Y."/>
        </authorList>
    </citation>
    <scope>NUCLEOTIDE SEQUENCE [LARGE SCALE GENOMIC DNA]</scope>
    <source>
        <strain evidence="6">IBCAS-2021</strain>
        <tissue evidence="6">Leaf</tissue>
    </source>
</reference>
<dbReference type="Pfam" id="PF04043">
    <property type="entry name" value="PMEI"/>
    <property type="match status" value="1"/>
</dbReference>
<keyword evidence="1 4" id="KW-0732">Signal</keyword>
<evidence type="ECO:0000259" key="5">
    <source>
        <dbReference type="SMART" id="SM00856"/>
    </source>
</evidence>
<dbReference type="AlphaFoldDB" id="A0AAV7EKG9"/>
<keyword evidence="2" id="KW-1015">Disulfide bond</keyword>
<dbReference type="PANTHER" id="PTHR35357:SF8">
    <property type="entry name" value="OS01G0111000 PROTEIN"/>
    <property type="match status" value="1"/>
</dbReference>
<organism evidence="6 7">
    <name type="scientific">Aristolochia fimbriata</name>
    <name type="common">White veined hardy Dutchman's pipe vine</name>
    <dbReference type="NCBI Taxonomy" id="158543"/>
    <lineage>
        <taxon>Eukaryota</taxon>
        <taxon>Viridiplantae</taxon>
        <taxon>Streptophyta</taxon>
        <taxon>Embryophyta</taxon>
        <taxon>Tracheophyta</taxon>
        <taxon>Spermatophyta</taxon>
        <taxon>Magnoliopsida</taxon>
        <taxon>Magnoliidae</taxon>
        <taxon>Piperales</taxon>
        <taxon>Aristolochiaceae</taxon>
        <taxon>Aristolochia</taxon>
    </lineage>
</organism>
<feature type="domain" description="Pectinesterase inhibitor" evidence="5">
    <location>
        <begin position="34"/>
        <end position="185"/>
    </location>
</feature>
<evidence type="ECO:0000313" key="7">
    <source>
        <dbReference type="Proteomes" id="UP000825729"/>
    </source>
</evidence>
<evidence type="ECO:0000256" key="2">
    <source>
        <dbReference type="ARBA" id="ARBA00023157"/>
    </source>
</evidence>
<dbReference type="PANTHER" id="PTHR35357">
    <property type="entry name" value="OS02G0537100 PROTEIN"/>
    <property type="match status" value="1"/>
</dbReference>
<feature type="chain" id="PRO_5043619480" description="Pectinesterase inhibitor domain-containing protein" evidence="4">
    <location>
        <begin position="31"/>
        <end position="192"/>
    </location>
</feature>
<gene>
    <name evidence="6" type="ORF">H6P81_009228</name>
</gene>
<dbReference type="SUPFAM" id="SSF101148">
    <property type="entry name" value="Plant invertase/pectin methylesterase inhibitor"/>
    <property type="match status" value="1"/>
</dbReference>
<keyword evidence="7" id="KW-1185">Reference proteome</keyword>
<accession>A0AAV7EKG9</accession>
<evidence type="ECO:0000256" key="1">
    <source>
        <dbReference type="ARBA" id="ARBA00022729"/>
    </source>
</evidence>
<comment type="caution">
    <text evidence="6">The sequence shown here is derived from an EMBL/GenBank/DDBJ whole genome shotgun (WGS) entry which is preliminary data.</text>
</comment>
<sequence>MGFSSAIKFSLISILILTISQNLMVVPVGALGTGGGTLIPQTCQKATQSSPGLSYDFCIKTLQSSSKSKTKELRWLGMIASSLAGARATYGGKRADVLLAKTQDPYAQAKLTECKRLYAEAWSDAKQAKYAFKTNNGAEGNMHMGYALNKVVACEDSWKEEKGHVSLLTKENYNLEQLSRMGVAIGNIMSRV</sequence>